<dbReference type="KEGG" id="hro:HELRODRAFT_174915"/>
<dbReference type="GO" id="GO:0003713">
    <property type="term" value="F:transcription coactivator activity"/>
    <property type="evidence" value="ECO:0000318"/>
    <property type="project" value="GO_Central"/>
</dbReference>
<dbReference type="GO" id="GO:0006366">
    <property type="term" value="P:transcription by RNA polymerase II"/>
    <property type="evidence" value="ECO:0007669"/>
    <property type="project" value="InterPro"/>
</dbReference>
<dbReference type="EMBL" id="AMQM01005079">
    <property type="status" value="NOT_ANNOTATED_CDS"/>
    <property type="molecule type" value="Genomic_DNA"/>
</dbReference>
<reference evidence="8" key="1">
    <citation type="submission" date="2012-12" db="EMBL/GenBank/DDBJ databases">
        <authorList>
            <person name="Hellsten U."/>
            <person name="Grimwood J."/>
            <person name="Chapman J.A."/>
            <person name="Shapiro H."/>
            <person name="Aerts A."/>
            <person name="Otillar R.P."/>
            <person name="Terry A.Y."/>
            <person name="Boore J.L."/>
            <person name="Simakov O."/>
            <person name="Marletaz F."/>
            <person name="Cho S.-J."/>
            <person name="Edsinger-Gonzales E."/>
            <person name="Havlak P."/>
            <person name="Kuo D.-H."/>
            <person name="Larsson T."/>
            <person name="Lv J."/>
            <person name="Arendt D."/>
            <person name="Savage R."/>
            <person name="Osoegawa K."/>
            <person name="de Jong P."/>
            <person name="Lindberg D.R."/>
            <person name="Seaver E.C."/>
            <person name="Weisblat D.A."/>
            <person name="Putnam N.H."/>
            <person name="Grigoriev I.V."/>
            <person name="Rokhsar D.S."/>
        </authorList>
    </citation>
    <scope>NUCLEOTIDE SEQUENCE</scope>
</reference>
<dbReference type="OrthoDB" id="66982at2759"/>
<dbReference type="Proteomes" id="UP000015101">
    <property type="component" value="Unassembled WGS sequence"/>
</dbReference>
<dbReference type="EMBL" id="KB096785">
    <property type="protein sequence ID" value="ESO01360.1"/>
    <property type="molecule type" value="Genomic_DNA"/>
</dbReference>
<dbReference type="HOGENOM" id="CLU_994910_0_0_1"/>
<dbReference type="Pfam" id="PF02269">
    <property type="entry name" value="TFIID-18kDa"/>
    <property type="match status" value="1"/>
</dbReference>
<dbReference type="InParanoid" id="T1F8M0"/>
<dbReference type="CTD" id="20205169"/>
<dbReference type="GeneID" id="20205169"/>
<organism evidence="7 8">
    <name type="scientific">Helobdella robusta</name>
    <name type="common">Californian leech</name>
    <dbReference type="NCBI Taxonomy" id="6412"/>
    <lineage>
        <taxon>Eukaryota</taxon>
        <taxon>Metazoa</taxon>
        <taxon>Spiralia</taxon>
        <taxon>Lophotrochozoa</taxon>
        <taxon>Annelida</taxon>
        <taxon>Clitellata</taxon>
        <taxon>Hirudinea</taxon>
        <taxon>Rhynchobdellida</taxon>
        <taxon>Glossiphoniidae</taxon>
        <taxon>Helobdella</taxon>
    </lineage>
</organism>
<name>T1F8M0_HELRO</name>
<dbReference type="Gene3D" id="1.10.20.10">
    <property type="entry name" value="Histone, subunit A"/>
    <property type="match status" value="1"/>
</dbReference>
<evidence type="ECO:0000256" key="5">
    <source>
        <dbReference type="ARBA" id="ARBA00061274"/>
    </source>
</evidence>
<dbReference type="RefSeq" id="XP_009020596.1">
    <property type="nucleotide sequence ID" value="XM_009022348.1"/>
</dbReference>
<evidence type="ECO:0000313" key="8">
    <source>
        <dbReference type="Proteomes" id="UP000015101"/>
    </source>
</evidence>
<dbReference type="InterPro" id="IPR003195">
    <property type="entry name" value="TFIID_TAF13"/>
</dbReference>
<comment type="subcellular location">
    <subcellularLocation>
        <location evidence="1">Nucleus</location>
    </subcellularLocation>
</comment>
<dbReference type="PANTHER" id="PTHR11380">
    <property type="entry name" value="TRANSCRIPTION INITIATION FACTOR TFIID/SUPT3-RELATED"/>
    <property type="match status" value="1"/>
</dbReference>
<dbReference type="GO" id="GO:0005634">
    <property type="term" value="C:nucleus"/>
    <property type="evidence" value="ECO:0007669"/>
    <property type="project" value="UniProtKB-SubCell"/>
</dbReference>
<dbReference type="EnsemblMetazoa" id="HelroT174915">
    <property type="protein sequence ID" value="HelroP174915"/>
    <property type="gene ID" value="HelroG174915"/>
</dbReference>
<comment type="similarity">
    <text evidence="5">Belongs to the SPT3 family.</text>
</comment>
<dbReference type="STRING" id="6412.T1F8M0"/>
<gene>
    <name evidence="7" type="primary">20205169</name>
    <name evidence="6" type="ORF">HELRODRAFT_174915</name>
</gene>
<accession>T1F8M0</accession>
<dbReference type="SUPFAM" id="SSF47113">
    <property type="entry name" value="Histone-fold"/>
    <property type="match status" value="1"/>
</dbReference>
<dbReference type="AlphaFoldDB" id="T1F8M0"/>
<dbReference type="eggNOG" id="KOG3902">
    <property type="taxonomic scope" value="Eukaryota"/>
</dbReference>
<dbReference type="PANTHER" id="PTHR11380:SF16">
    <property type="entry name" value="TRANSCRIPTION INITIATION PROTEIN SPT3 HOMOLOG"/>
    <property type="match status" value="1"/>
</dbReference>
<protein>
    <submittedName>
        <fullName evidence="6 7">Uncharacterized protein</fullName>
    </submittedName>
</protein>
<evidence type="ECO:0000256" key="1">
    <source>
        <dbReference type="ARBA" id="ARBA00004123"/>
    </source>
</evidence>
<keyword evidence="3" id="KW-0804">Transcription</keyword>
<keyword evidence="4" id="KW-0539">Nucleus</keyword>
<evidence type="ECO:0000313" key="6">
    <source>
        <dbReference type="EMBL" id="ESO01360.1"/>
    </source>
</evidence>
<keyword evidence="2" id="KW-0805">Transcription regulation</keyword>
<proteinExistence type="inferred from homology"/>
<evidence type="ECO:0000256" key="2">
    <source>
        <dbReference type="ARBA" id="ARBA00023015"/>
    </source>
</evidence>
<evidence type="ECO:0000313" key="7">
    <source>
        <dbReference type="EnsemblMetazoa" id="HelroP174915"/>
    </source>
</evidence>
<reference evidence="7" key="3">
    <citation type="submission" date="2015-06" db="UniProtKB">
        <authorList>
            <consortium name="EnsemblMetazoa"/>
        </authorList>
    </citation>
    <scope>IDENTIFICATION</scope>
</reference>
<dbReference type="GO" id="GO:0046982">
    <property type="term" value="F:protein heterodimerization activity"/>
    <property type="evidence" value="ECO:0007669"/>
    <property type="project" value="InterPro"/>
</dbReference>
<sequence length="280" mass="31696">MASDESFISEIQQIMYSFGDCSKPLLVSVKLISDVVLNEIIKIIYQLEEVCVLRESKMVGIEEILFLYRKNYKKLKQVIEFLRFKDLKAQCMKGTNGATGGKDGIKMDDDDIMGSTAGIAKFKNWILPHCCETQVELSSQTWNILAYFARDMVGELVECSLAVRKGFEKSSHRKLRKKHRRYKQQLQKQLLANNTPHSGQLLQSEYIAQGSTSELPTSLVSPSFGPSLESKQNYLTANADTDFSVGADLKHYQAITVSEIREAIRRLCLLNQPLTWNLVG</sequence>
<reference evidence="6 8" key="2">
    <citation type="journal article" date="2013" name="Nature">
        <title>Insights into bilaterian evolution from three spiralian genomes.</title>
        <authorList>
            <person name="Simakov O."/>
            <person name="Marletaz F."/>
            <person name="Cho S.J."/>
            <person name="Edsinger-Gonzales E."/>
            <person name="Havlak P."/>
            <person name="Hellsten U."/>
            <person name="Kuo D.H."/>
            <person name="Larsson T."/>
            <person name="Lv J."/>
            <person name="Arendt D."/>
            <person name="Savage R."/>
            <person name="Osoegawa K."/>
            <person name="de Jong P."/>
            <person name="Grimwood J."/>
            <person name="Chapman J.A."/>
            <person name="Shapiro H."/>
            <person name="Aerts A."/>
            <person name="Otillar R.P."/>
            <person name="Terry A.Y."/>
            <person name="Boore J.L."/>
            <person name="Grigoriev I.V."/>
            <person name="Lindberg D.R."/>
            <person name="Seaver E.C."/>
            <person name="Weisblat D.A."/>
            <person name="Putnam N.H."/>
            <person name="Rokhsar D.S."/>
        </authorList>
    </citation>
    <scope>NUCLEOTIDE SEQUENCE</scope>
</reference>
<keyword evidence="8" id="KW-1185">Reference proteome</keyword>
<evidence type="ECO:0000256" key="4">
    <source>
        <dbReference type="ARBA" id="ARBA00023242"/>
    </source>
</evidence>
<evidence type="ECO:0000256" key="3">
    <source>
        <dbReference type="ARBA" id="ARBA00023163"/>
    </source>
</evidence>
<dbReference type="CDD" id="cd07978">
    <property type="entry name" value="HFD_TAF13"/>
    <property type="match status" value="1"/>
</dbReference>
<dbReference type="InterPro" id="IPR009072">
    <property type="entry name" value="Histone-fold"/>
</dbReference>